<accession>A0A084W6B4</accession>
<dbReference type="GO" id="GO:0005615">
    <property type="term" value="C:extracellular space"/>
    <property type="evidence" value="ECO:0007669"/>
    <property type="project" value="TreeGrafter"/>
</dbReference>
<dbReference type="EnsemblMetazoa" id="ASIC013732-RA">
    <property type="protein sequence ID" value="ASIC013732-PA"/>
    <property type="gene ID" value="ASIC013732"/>
</dbReference>
<feature type="domain" description="Fibrinogen C-terminal" evidence="1">
    <location>
        <begin position="1"/>
        <end position="166"/>
    </location>
</feature>
<proteinExistence type="predicted"/>
<dbReference type="PROSITE" id="PS51406">
    <property type="entry name" value="FIBRINOGEN_C_2"/>
    <property type="match status" value="1"/>
</dbReference>
<dbReference type="STRING" id="74873.A0A084W6B4"/>
<reference evidence="2 4" key="1">
    <citation type="journal article" date="2014" name="BMC Genomics">
        <title>Genome sequence of Anopheles sinensis provides insight into genetics basis of mosquito competence for malaria parasites.</title>
        <authorList>
            <person name="Zhou D."/>
            <person name="Zhang D."/>
            <person name="Ding G."/>
            <person name="Shi L."/>
            <person name="Hou Q."/>
            <person name="Ye Y."/>
            <person name="Xu Y."/>
            <person name="Zhou H."/>
            <person name="Xiong C."/>
            <person name="Li S."/>
            <person name="Yu J."/>
            <person name="Hong S."/>
            <person name="Yu X."/>
            <person name="Zou P."/>
            <person name="Chen C."/>
            <person name="Chang X."/>
            <person name="Wang W."/>
            <person name="Lv Y."/>
            <person name="Sun Y."/>
            <person name="Ma L."/>
            <person name="Shen B."/>
            <person name="Zhu C."/>
        </authorList>
    </citation>
    <scope>NUCLEOTIDE SEQUENCE [LARGE SCALE GENOMIC DNA]</scope>
</reference>
<dbReference type="OrthoDB" id="6145874at2759"/>
<dbReference type="Pfam" id="PF00147">
    <property type="entry name" value="Fibrinogen_C"/>
    <property type="match status" value="1"/>
</dbReference>
<evidence type="ECO:0000313" key="3">
    <source>
        <dbReference type="EnsemblMetazoa" id="ASIC013732-PA"/>
    </source>
</evidence>
<dbReference type="InterPro" id="IPR002181">
    <property type="entry name" value="Fibrinogen_a/b/g_C_dom"/>
</dbReference>
<dbReference type="SMART" id="SM00186">
    <property type="entry name" value="FBG"/>
    <property type="match status" value="1"/>
</dbReference>
<dbReference type="InterPro" id="IPR036056">
    <property type="entry name" value="Fibrinogen-like_C"/>
</dbReference>
<dbReference type="EMBL" id="KE525307">
    <property type="protein sequence ID" value="KFB45758.1"/>
    <property type="molecule type" value="Genomic_DNA"/>
</dbReference>
<protein>
    <submittedName>
        <fullName evidence="2">AGAP012000-PA-like protein</fullName>
    </submittedName>
    <submittedName>
        <fullName evidence="3">Fibrinogen C-terminal domain-containing protein</fullName>
    </submittedName>
</protein>
<dbReference type="Gene3D" id="3.90.215.10">
    <property type="entry name" value="Gamma Fibrinogen, chain A, domain 1"/>
    <property type="match status" value="1"/>
</dbReference>
<name>A0A084W6B4_ANOSI</name>
<dbReference type="PANTHER" id="PTHR19143">
    <property type="entry name" value="FIBRINOGEN/TENASCIN/ANGIOPOEITIN"/>
    <property type="match status" value="1"/>
</dbReference>
<dbReference type="VEuPathDB" id="VectorBase:ASIS012222"/>
<dbReference type="VEuPathDB" id="VectorBase:ASIC013732"/>
<gene>
    <name evidence="2" type="ORF">ZHAS_00013732</name>
</gene>
<dbReference type="AlphaFoldDB" id="A0A084W6B4"/>
<evidence type="ECO:0000313" key="2">
    <source>
        <dbReference type="EMBL" id="KFB45758.1"/>
    </source>
</evidence>
<keyword evidence="4" id="KW-1185">Reference proteome</keyword>
<dbReference type="InterPro" id="IPR050373">
    <property type="entry name" value="Fibrinogen_C-term_domain"/>
</dbReference>
<organism evidence="2">
    <name type="scientific">Anopheles sinensis</name>
    <name type="common">Mosquito</name>
    <dbReference type="NCBI Taxonomy" id="74873"/>
    <lineage>
        <taxon>Eukaryota</taxon>
        <taxon>Metazoa</taxon>
        <taxon>Ecdysozoa</taxon>
        <taxon>Arthropoda</taxon>
        <taxon>Hexapoda</taxon>
        <taxon>Insecta</taxon>
        <taxon>Pterygota</taxon>
        <taxon>Neoptera</taxon>
        <taxon>Endopterygota</taxon>
        <taxon>Diptera</taxon>
        <taxon>Nematocera</taxon>
        <taxon>Culicoidea</taxon>
        <taxon>Culicidae</taxon>
        <taxon>Anophelinae</taxon>
        <taxon>Anopheles</taxon>
    </lineage>
</organism>
<evidence type="ECO:0000259" key="1">
    <source>
        <dbReference type="PROSITE" id="PS51406"/>
    </source>
</evidence>
<evidence type="ECO:0000313" key="4">
    <source>
        <dbReference type="Proteomes" id="UP000030765"/>
    </source>
</evidence>
<dbReference type="InterPro" id="IPR014716">
    <property type="entry name" value="Fibrinogen_a/b/g_C_1"/>
</dbReference>
<reference evidence="3" key="2">
    <citation type="submission" date="2020-05" db="UniProtKB">
        <authorList>
            <consortium name="EnsemblMetazoa"/>
        </authorList>
    </citation>
    <scope>IDENTIFICATION</scope>
</reference>
<sequence>MNFLVGEVVPKIDLLDNEVETRTNQLQQTMNYPEVFRRGGWTTIQHRFSGALDFNRSWIDCAKGFGEVGGEFWFGLEKLHHTVRERKHELLVVLEGFDGVMKYAHYSDFSIGNGTEGYMIKRLGRYSGTAGDSLRRQKRARFSTYDKPQMGRLNRNCVDLHKGPWWCKFRYSQSNVVFNRLERVSRMHRACSCTANGCTGIALRVCNVRETAPAVFSDPPMIDAHQLEDSDRCAHSSTPEHPTVSGATECAAFDNIGNAAALASRGVGLNSIGRIHAKAVEPSGKPFDKVVHGRNKKTRAPLAGNVRHGFSLGVT</sequence>
<dbReference type="Proteomes" id="UP000030765">
    <property type="component" value="Unassembled WGS sequence"/>
</dbReference>
<dbReference type="EMBL" id="ATLV01020775">
    <property type="status" value="NOT_ANNOTATED_CDS"/>
    <property type="molecule type" value="Genomic_DNA"/>
</dbReference>
<dbReference type="SUPFAM" id="SSF56496">
    <property type="entry name" value="Fibrinogen C-terminal domain-like"/>
    <property type="match status" value="1"/>
</dbReference>